<dbReference type="Proteomes" id="UP000305398">
    <property type="component" value="Chromosome"/>
</dbReference>
<dbReference type="RefSeq" id="WP_139516029.1">
    <property type="nucleotide sequence ID" value="NZ_CP040896.1"/>
</dbReference>
<feature type="chain" id="PRO_5022817362" description="Lipoprotein" evidence="1">
    <location>
        <begin position="32"/>
        <end position="301"/>
    </location>
</feature>
<dbReference type="PANTHER" id="PTHR39335">
    <property type="entry name" value="BLL4220 PROTEIN"/>
    <property type="match status" value="1"/>
</dbReference>
<feature type="signal peptide" evidence="1">
    <location>
        <begin position="1"/>
        <end position="31"/>
    </location>
</feature>
<dbReference type="PROSITE" id="PS51257">
    <property type="entry name" value="PROKAR_LIPOPROTEIN"/>
    <property type="match status" value="1"/>
</dbReference>
<protein>
    <recommendedName>
        <fullName evidence="4">Lipoprotein</fullName>
    </recommendedName>
</protein>
<dbReference type="KEGG" id="hyj:FHG12_12405"/>
<dbReference type="AlphaFoldDB" id="A0A5B8A2E1"/>
<dbReference type="GO" id="GO:0043448">
    <property type="term" value="P:alkane catabolic process"/>
    <property type="evidence" value="ECO:0007669"/>
    <property type="project" value="TreeGrafter"/>
</dbReference>
<reference evidence="2 3" key="1">
    <citation type="submission" date="2019-06" db="EMBL/GenBank/DDBJ databases">
        <authorList>
            <person name="Srinivasan S."/>
        </authorList>
    </citation>
    <scope>NUCLEOTIDE SEQUENCE [LARGE SCALE GENOMIC DNA]</scope>
    <source>
        <strain evidence="2 3">17J68-5</strain>
    </source>
</reference>
<gene>
    <name evidence="2" type="ORF">FHG12_12405</name>
</gene>
<dbReference type="InterPro" id="IPR005297">
    <property type="entry name" value="Lipoprotein_repeat"/>
</dbReference>
<accession>A0A5B8A2E1</accession>
<evidence type="ECO:0008006" key="4">
    <source>
        <dbReference type="Google" id="ProtNLM"/>
    </source>
</evidence>
<organism evidence="2 3">
    <name type="scientific">Hymenobacter jejuensis</name>
    <dbReference type="NCBI Taxonomy" id="2502781"/>
    <lineage>
        <taxon>Bacteria</taxon>
        <taxon>Pseudomonadati</taxon>
        <taxon>Bacteroidota</taxon>
        <taxon>Cytophagia</taxon>
        <taxon>Cytophagales</taxon>
        <taxon>Hymenobacteraceae</taxon>
        <taxon>Hymenobacter</taxon>
    </lineage>
</organism>
<evidence type="ECO:0000256" key="1">
    <source>
        <dbReference type="SAM" id="SignalP"/>
    </source>
</evidence>
<evidence type="ECO:0000313" key="3">
    <source>
        <dbReference type="Proteomes" id="UP000305398"/>
    </source>
</evidence>
<keyword evidence="1" id="KW-0732">Signal</keyword>
<dbReference type="Pfam" id="PF03640">
    <property type="entry name" value="Lipoprotein_15"/>
    <property type="match status" value="3"/>
</dbReference>
<dbReference type="PANTHER" id="PTHR39335:SF1">
    <property type="entry name" value="BLL4220 PROTEIN"/>
    <property type="match status" value="1"/>
</dbReference>
<keyword evidence="3" id="KW-1185">Reference proteome</keyword>
<dbReference type="EMBL" id="CP040896">
    <property type="protein sequence ID" value="QDA60855.1"/>
    <property type="molecule type" value="Genomic_DNA"/>
</dbReference>
<name>A0A5B8A2E1_9BACT</name>
<proteinExistence type="predicted"/>
<dbReference type="OrthoDB" id="597632at2"/>
<sequence>MSRLSYFTLMRCLTFLLGASLLSSVSLLVVSCNDKDDNKPVEITDAQATVKLATSATLGPYLTDSQGNTLYFFARDVDGTNACTGGCTPTWPVYYEPNVLVTKALNTSDFGSKTTPDGRQQTTYKGWPLYYYAPAVNGQNVRELPGETRGNGVGTIWHVVNPGYSVVIASKSVVDKTTNATVSRTYLTDTQGRTMYVFAKDTKNPNTLATNCTGSCATTWPPVYMSAPTVPSSLKASDFGTITRTDAGSASGPYGNTSKANLQLTYKGRPLYYYIADNDTRGRVEGHDLNESGDLWFAAAP</sequence>
<evidence type="ECO:0000313" key="2">
    <source>
        <dbReference type="EMBL" id="QDA60855.1"/>
    </source>
</evidence>